<evidence type="ECO:0000256" key="3">
    <source>
        <dbReference type="ARBA" id="ARBA00022452"/>
    </source>
</evidence>
<dbReference type="Pfam" id="PF13715">
    <property type="entry name" value="CarbopepD_reg_2"/>
    <property type="match status" value="1"/>
</dbReference>
<gene>
    <name evidence="9" type="ORF">A3860_05260</name>
</gene>
<dbReference type="EMBL" id="LVYD01000058">
    <property type="protein sequence ID" value="OQP61128.1"/>
    <property type="molecule type" value="Genomic_DNA"/>
</dbReference>
<accession>A0A1V9FS25</accession>
<comment type="caution">
    <text evidence="9">The sequence shown here is derived from an EMBL/GenBank/DDBJ whole genome shotgun (WGS) entry which is preliminary data.</text>
</comment>
<dbReference type="SUPFAM" id="SSF56935">
    <property type="entry name" value="Porins"/>
    <property type="match status" value="1"/>
</dbReference>
<dbReference type="InterPro" id="IPR023997">
    <property type="entry name" value="TonB-dep_OMP_SusC/RagA_CS"/>
</dbReference>
<dbReference type="NCBIfam" id="TIGR04056">
    <property type="entry name" value="OMP_RagA_SusC"/>
    <property type="match status" value="1"/>
</dbReference>
<dbReference type="Pfam" id="PF07715">
    <property type="entry name" value="Plug"/>
    <property type="match status" value="1"/>
</dbReference>
<keyword evidence="2 7" id="KW-0813">Transport</keyword>
<organism evidence="9 10">
    <name type="scientific">Niastella vici</name>
    <dbReference type="NCBI Taxonomy" id="1703345"/>
    <lineage>
        <taxon>Bacteria</taxon>
        <taxon>Pseudomonadati</taxon>
        <taxon>Bacteroidota</taxon>
        <taxon>Chitinophagia</taxon>
        <taxon>Chitinophagales</taxon>
        <taxon>Chitinophagaceae</taxon>
        <taxon>Niastella</taxon>
    </lineage>
</organism>
<protein>
    <recommendedName>
        <fullName evidence="8">TonB-dependent receptor plug domain-containing protein</fullName>
    </recommendedName>
</protein>
<sequence length="1078" mass="119307">MILLTAAALHLSAKGLSQTITFNGKDVPLDEVFKAIKKQTGYTVIYNSDQFGNTPPLSVNAINTPLRDFLQTVLLKLPFEYSIENTTIFISRKKASNNKPAVVISSEQPRSLIDVTGRVLNENGESVAGANIAIKGSTISANAKNDGSFQLNGVDENATLVITGINIETFEIKVNGRTDIGVVRAKIKFTTQDEVTINAGYYTTTAKLNTGSINKITGNDIERQPVANPILALQGLAPGLLIRERNGLPGAMVDVQIRGQNSLLQGNQPLYIIDGVPYGLGGLYGSSSITSITTQGITSPFINLNAADIKSIEVLKDADATAVYGSRGANGVILITTKRAKGNGLNFSANVSRGQARASRLLHFMNTEQYLEMRREAFNNDGRAINLINAPDLLIWDTIRYTDWQKKFQGGTAIQNDIQLGLDGGNVQTSFRLNAGYHDETTVLPGDFSNKRISVSLGVSHKSVNQKFNTTITTYYNSDNLGLPQFDIGSLLYLLPPNHPDLLDSSGKLIWKYGAYNISINPFSYLFQKRKGAFENLVSNATFSYMIWPGLTAKLSMGYNRIQSDEITTHPISSQNPAANPYNYSDFSTTLSKNWISEPQLEFSRKIGNGRITALVGASWQEVITTVSRIQAGYYPTEDLMETIAAAGSILLSGADDTKYRYQAAFGRINYNWKDKYLLNITGRRDGSSRFGPGKQYANFMAAGSAWIFSEEKFINKALPWVNLGKLRFSYGITGNDQIGNYSYLNTWDLSARSYQGVVGVVPVTPFNPDYAWEEVRKLELGLDLNILSNRIQLTVDYFNNLSRKQLISYTLPQQTGFSFVKKNIDARIQNSGVEAVINVAILRNKKYSWNTSINFTRAINKLLAFPDLENSTYRDNYVIGKSLSIFKLYDYQGVDPQTGVITYNGTNSLTDRTVLLNPDPAFYGGIKSVFQYKNFSFTVLFNYAKQKGPNYLQTAPTPGGMYNQPVQVLERWQKAGDIAKFQKYTTTSSAAGMAWSSYFSKSSGSYSDATYLRLNNASFSYAFNQKWLNNIKVKEITLFVQGQNLFIISKYIGDPEVKSAIATPTLKRFVSGIRVNL</sequence>
<dbReference type="PROSITE" id="PS52016">
    <property type="entry name" value="TONB_DEPENDENT_REC_3"/>
    <property type="match status" value="1"/>
</dbReference>
<dbReference type="InterPro" id="IPR037066">
    <property type="entry name" value="Plug_dom_sf"/>
</dbReference>
<proteinExistence type="inferred from homology"/>
<keyword evidence="6 7" id="KW-0998">Cell outer membrane</keyword>
<evidence type="ECO:0000256" key="1">
    <source>
        <dbReference type="ARBA" id="ARBA00004571"/>
    </source>
</evidence>
<comment type="subcellular location">
    <subcellularLocation>
        <location evidence="1 7">Cell outer membrane</location>
        <topology evidence="1 7">Multi-pass membrane protein</topology>
    </subcellularLocation>
</comment>
<dbReference type="NCBIfam" id="TIGR04057">
    <property type="entry name" value="SusC_RagA_signa"/>
    <property type="match status" value="1"/>
</dbReference>
<dbReference type="InterPro" id="IPR008969">
    <property type="entry name" value="CarboxyPept-like_regulatory"/>
</dbReference>
<dbReference type="InterPro" id="IPR012910">
    <property type="entry name" value="Plug_dom"/>
</dbReference>
<evidence type="ECO:0000256" key="5">
    <source>
        <dbReference type="ARBA" id="ARBA00023136"/>
    </source>
</evidence>
<dbReference type="GO" id="GO:0009279">
    <property type="term" value="C:cell outer membrane"/>
    <property type="evidence" value="ECO:0007669"/>
    <property type="project" value="UniProtKB-SubCell"/>
</dbReference>
<evidence type="ECO:0000256" key="4">
    <source>
        <dbReference type="ARBA" id="ARBA00022692"/>
    </source>
</evidence>
<evidence type="ECO:0000259" key="8">
    <source>
        <dbReference type="Pfam" id="PF07715"/>
    </source>
</evidence>
<dbReference type="STRING" id="1703345.A3860_05260"/>
<dbReference type="Proteomes" id="UP000192796">
    <property type="component" value="Unassembled WGS sequence"/>
</dbReference>
<reference evidence="9 10" key="1">
    <citation type="submission" date="2016-03" db="EMBL/GenBank/DDBJ databases">
        <title>Niastella vici sp. nov., isolated from farmland soil.</title>
        <authorList>
            <person name="Chen L."/>
            <person name="Wang D."/>
            <person name="Yang S."/>
            <person name="Wang G."/>
        </authorList>
    </citation>
    <scope>NUCLEOTIDE SEQUENCE [LARGE SCALE GENOMIC DNA]</scope>
    <source>
        <strain evidence="9 10">DJ57</strain>
    </source>
</reference>
<evidence type="ECO:0000256" key="2">
    <source>
        <dbReference type="ARBA" id="ARBA00022448"/>
    </source>
</evidence>
<dbReference type="InterPro" id="IPR023996">
    <property type="entry name" value="TonB-dep_OMP_SusC/RagA"/>
</dbReference>
<evidence type="ECO:0000256" key="7">
    <source>
        <dbReference type="PROSITE-ProRule" id="PRU01360"/>
    </source>
</evidence>
<feature type="domain" description="TonB-dependent receptor plug" evidence="8">
    <location>
        <begin position="210"/>
        <end position="332"/>
    </location>
</feature>
<dbReference type="InterPro" id="IPR039426">
    <property type="entry name" value="TonB-dep_rcpt-like"/>
</dbReference>
<keyword evidence="4 7" id="KW-0812">Transmembrane</keyword>
<evidence type="ECO:0000256" key="6">
    <source>
        <dbReference type="ARBA" id="ARBA00023237"/>
    </source>
</evidence>
<dbReference type="InterPro" id="IPR036942">
    <property type="entry name" value="Beta-barrel_TonB_sf"/>
</dbReference>
<dbReference type="Gene3D" id="2.170.130.10">
    <property type="entry name" value="TonB-dependent receptor, plug domain"/>
    <property type="match status" value="1"/>
</dbReference>
<evidence type="ECO:0000313" key="10">
    <source>
        <dbReference type="Proteomes" id="UP000192796"/>
    </source>
</evidence>
<dbReference type="Gene3D" id="2.40.170.20">
    <property type="entry name" value="TonB-dependent receptor, beta-barrel domain"/>
    <property type="match status" value="1"/>
</dbReference>
<keyword evidence="5 7" id="KW-0472">Membrane</keyword>
<comment type="similarity">
    <text evidence="7">Belongs to the TonB-dependent receptor family.</text>
</comment>
<keyword evidence="10" id="KW-1185">Reference proteome</keyword>
<evidence type="ECO:0000313" key="9">
    <source>
        <dbReference type="EMBL" id="OQP61128.1"/>
    </source>
</evidence>
<dbReference type="SUPFAM" id="SSF49464">
    <property type="entry name" value="Carboxypeptidase regulatory domain-like"/>
    <property type="match status" value="1"/>
</dbReference>
<keyword evidence="3 7" id="KW-1134">Transmembrane beta strand</keyword>
<name>A0A1V9FS25_9BACT</name>
<dbReference type="AlphaFoldDB" id="A0A1V9FS25"/>